<dbReference type="CDD" id="cd06170">
    <property type="entry name" value="LuxR_C_like"/>
    <property type="match status" value="1"/>
</dbReference>
<accession>A0A0D8J8P4</accession>
<evidence type="ECO:0000313" key="6">
    <source>
        <dbReference type="Proteomes" id="UP000032544"/>
    </source>
</evidence>
<feature type="domain" description="HTH luxR-type" evidence="4">
    <location>
        <begin position="822"/>
        <end position="887"/>
    </location>
</feature>
<dbReference type="Gene3D" id="1.25.40.10">
    <property type="entry name" value="Tetratricopeptide repeat domain"/>
    <property type="match status" value="1"/>
</dbReference>
<organism evidence="5 6">
    <name type="scientific">Draconibacterium sediminis</name>
    <dbReference type="NCBI Taxonomy" id="1544798"/>
    <lineage>
        <taxon>Bacteria</taxon>
        <taxon>Pseudomonadati</taxon>
        <taxon>Bacteroidota</taxon>
        <taxon>Bacteroidia</taxon>
        <taxon>Marinilabiliales</taxon>
        <taxon>Prolixibacteraceae</taxon>
        <taxon>Draconibacterium</taxon>
    </lineage>
</organism>
<dbReference type="RefSeq" id="WP_045032955.1">
    <property type="nucleotide sequence ID" value="NZ_JRHC01000006.1"/>
</dbReference>
<dbReference type="InterPro" id="IPR059106">
    <property type="entry name" value="WHD_MalT"/>
</dbReference>
<dbReference type="PROSITE" id="PS50043">
    <property type="entry name" value="HTH_LUXR_2"/>
    <property type="match status" value="1"/>
</dbReference>
<evidence type="ECO:0000256" key="2">
    <source>
        <dbReference type="ARBA" id="ARBA00023125"/>
    </source>
</evidence>
<dbReference type="Pfam" id="PF00196">
    <property type="entry name" value="GerE"/>
    <property type="match status" value="1"/>
</dbReference>
<dbReference type="Pfam" id="PF25873">
    <property type="entry name" value="WHD_MalT"/>
    <property type="match status" value="1"/>
</dbReference>
<evidence type="ECO:0000259" key="4">
    <source>
        <dbReference type="PROSITE" id="PS50043"/>
    </source>
</evidence>
<keyword evidence="1" id="KW-0805">Transcription regulation</keyword>
<reference evidence="5 6" key="1">
    <citation type="submission" date="2014-09" db="EMBL/GenBank/DDBJ databases">
        <title>Draft Genome Sequence of Draconibacterium sp. JN14CK-3.</title>
        <authorList>
            <person name="Dong C."/>
            <person name="Lai Q."/>
            <person name="Shao Z."/>
        </authorList>
    </citation>
    <scope>NUCLEOTIDE SEQUENCE [LARGE SCALE GENOMIC DNA]</scope>
    <source>
        <strain evidence="5 6">JN14CK-3</strain>
    </source>
</reference>
<dbReference type="Gene3D" id="3.40.50.300">
    <property type="entry name" value="P-loop containing nucleotide triphosphate hydrolases"/>
    <property type="match status" value="1"/>
</dbReference>
<keyword evidence="3" id="KW-0804">Transcription</keyword>
<evidence type="ECO:0000313" key="5">
    <source>
        <dbReference type="EMBL" id="KJF42183.1"/>
    </source>
</evidence>
<gene>
    <name evidence="5" type="ORF">LH29_20490</name>
</gene>
<dbReference type="InterPro" id="IPR000792">
    <property type="entry name" value="Tscrpt_reg_LuxR_C"/>
</dbReference>
<dbReference type="Gene3D" id="1.10.10.10">
    <property type="entry name" value="Winged helix-like DNA-binding domain superfamily/Winged helix DNA-binding domain"/>
    <property type="match status" value="1"/>
</dbReference>
<protein>
    <recommendedName>
        <fullName evidence="4">HTH luxR-type domain-containing protein</fullName>
    </recommendedName>
</protein>
<dbReference type="InterPro" id="IPR027417">
    <property type="entry name" value="P-loop_NTPase"/>
</dbReference>
<name>A0A0D8J8P4_9BACT</name>
<sequence length="889" mass="101500">MLLTKLHIPQPKEHVVHRSALFEKLNEGLNRRLILVSATAGYGKTTLVSDWIIQNKIPTAWYSVDSRDNDPFEFLSLMINSIQTVNENIGGKSLNLLKSPGTAEIKYIIELLINDILSVEKEFLLVIDDLHLINRSEIFKTLSFIIEYKPQNFKIALLTRSDPPISLARLRSQNELMEIRSADLSFNEHDITDFFNRKLKLGLTRNDISLVELKTEGWIAGLQLTAITLQNKDNISEYLKSIAGDSRYIMDYLIEEVLNTLDNETRDFLLKTSVLDQFSGSLCDAILDKNNSQQLLESLEKCNMFIVPLDDERKWFRYHHLFGDLLKQRLQIKHKEQIPELHKKAGLWYEAKGFSLFAIEHTLKAGSSEKALQLIDNEVDSLWETSQYTIILKFTQHLNENEIISSGKFGIAYAWVLIIMGKLDVAEVFLDKLQTSIKTDKSNGARNKLLGRLYETYNLLKVFSGDVEAAFRYSKLAIENIETNDVLWNSWAHISYGESNLLRFELNKSISSFKIAREKAQKVDNLYLNLIATSKTAYVLKVKGEYTKSLELCNNLLETFNADSKIEEYRIGLLSSILYSIIGYIQAEQGKTEEGIKNARKGYNLSRGVLSLSFQAYNALLLAETYYKSGEFNKALSLIEELEKIVNQDIAQWLYVLANSLKCNLLILLGEDEKALTILNRRKETTKNHNFENYFYNVAIARYSISQKNYSESILLLTDLKKGLKSHDAFELLAEVKLLMAKSLLLANKREEAIISVLNCLKCTQSDHFNRIYINEGAEIESLLREIGQRKKVSSTEKLDAVSSSYLNVLIEAFENEKKTSKAATENVLSARELDTLKLLAKEYSNQQIADDLFISLNTVKSHLKNINLKLEVDSRTKAVEKAKELGIV</sequence>
<dbReference type="InterPro" id="IPR036388">
    <property type="entry name" value="WH-like_DNA-bd_sf"/>
</dbReference>
<dbReference type="Proteomes" id="UP000032544">
    <property type="component" value="Unassembled WGS sequence"/>
</dbReference>
<dbReference type="InterPro" id="IPR011990">
    <property type="entry name" value="TPR-like_helical_dom_sf"/>
</dbReference>
<dbReference type="OrthoDB" id="9797341at2"/>
<dbReference type="SUPFAM" id="SSF52540">
    <property type="entry name" value="P-loop containing nucleoside triphosphate hydrolases"/>
    <property type="match status" value="1"/>
</dbReference>
<dbReference type="PRINTS" id="PR00038">
    <property type="entry name" value="HTHLUXR"/>
</dbReference>
<dbReference type="GO" id="GO:0003677">
    <property type="term" value="F:DNA binding"/>
    <property type="evidence" value="ECO:0007669"/>
    <property type="project" value="UniProtKB-KW"/>
</dbReference>
<dbReference type="SUPFAM" id="SSF48452">
    <property type="entry name" value="TPR-like"/>
    <property type="match status" value="1"/>
</dbReference>
<comment type="caution">
    <text evidence="5">The sequence shown here is derived from an EMBL/GenBank/DDBJ whole genome shotgun (WGS) entry which is preliminary data.</text>
</comment>
<dbReference type="PANTHER" id="PTHR44688">
    <property type="entry name" value="DNA-BINDING TRANSCRIPTIONAL ACTIVATOR DEVR_DOSR"/>
    <property type="match status" value="1"/>
</dbReference>
<dbReference type="PATRIC" id="fig|1544798.3.peg.4274"/>
<dbReference type="InterPro" id="IPR041617">
    <property type="entry name" value="TPR_MalT"/>
</dbReference>
<evidence type="ECO:0000256" key="3">
    <source>
        <dbReference type="ARBA" id="ARBA00023163"/>
    </source>
</evidence>
<dbReference type="InterPro" id="IPR016032">
    <property type="entry name" value="Sig_transdc_resp-reg_C-effctor"/>
</dbReference>
<dbReference type="GO" id="GO:0006355">
    <property type="term" value="P:regulation of DNA-templated transcription"/>
    <property type="evidence" value="ECO:0007669"/>
    <property type="project" value="InterPro"/>
</dbReference>
<dbReference type="SUPFAM" id="SSF46894">
    <property type="entry name" value="C-terminal effector domain of the bipartite response regulators"/>
    <property type="match status" value="1"/>
</dbReference>
<dbReference type="PANTHER" id="PTHR44688:SF25">
    <property type="entry name" value="HTH LUXR-TYPE DOMAIN-CONTAINING PROTEIN"/>
    <property type="match status" value="1"/>
</dbReference>
<dbReference type="AlphaFoldDB" id="A0A0D8J8P4"/>
<keyword evidence="2" id="KW-0238">DNA-binding</keyword>
<dbReference type="EMBL" id="JRHC01000006">
    <property type="protein sequence ID" value="KJF42183.1"/>
    <property type="molecule type" value="Genomic_DNA"/>
</dbReference>
<dbReference type="SMART" id="SM00421">
    <property type="entry name" value="HTH_LUXR"/>
    <property type="match status" value="1"/>
</dbReference>
<dbReference type="Pfam" id="PF17874">
    <property type="entry name" value="TPR_MalT"/>
    <property type="match status" value="1"/>
</dbReference>
<evidence type="ECO:0000256" key="1">
    <source>
        <dbReference type="ARBA" id="ARBA00023015"/>
    </source>
</evidence>
<keyword evidence="6" id="KW-1185">Reference proteome</keyword>
<proteinExistence type="predicted"/>
<dbReference type="STRING" id="1544798.LH29_20490"/>